<organism evidence="1 2">
    <name type="scientific">Periweissella fabalis</name>
    <dbReference type="NCBI Taxonomy" id="1070421"/>
    <lineage>
        <taxon>Bacteria</taxon>
        <taxon>Bacillati</taxon>
        <taxon>Bacillota</taxon>
        <taxon>Bacilli</taxon>
        <taxon>Lactobacillales</taxon>
        <taxon>Lactobacillaceae</taxon>
        <taxon>Periweissella</taxon>
    </lineage>
</organism>
<evidence type="ECO:0000313" key="2">
    <source>
        <dbReference type="Proteomes" id="UP000549765"/>
    </source>
</evidence>
<reference evidence="1 2" key="1">
    <citation type="submission" date="2020-04" db="EMBL/GenBank/DDBJ databases">
        <title>MicrobeNet Type strains.</title>
        <authorList>
            <person name="Nicholson A.C."/>
        </authorList>
    </citation>
    <scope>NUCLEOTIDE SEQUENCE [LARGE SCALE GENOMIC DNA]</scope>
    <source>
        <strain evidence="1 2">CCUG 61472</strain>
    </source>
</reference>
<name>A0A7X6S366_9LACO</name>
<dbReference type="RefSeq" id="WP_168721427.1">
    <property type="nucleotide sequence ID" value="NZ_JAAXPN010000001.1"/>
</dbReference>
<gene>
    <name evidence="1" type="ORF">HF964_02315</name>
</gene>
<sequence length="108" mass="12150">MDQICACPQISIINVEAEMGADPLWCAKCDYNLDTYDLPLTPTLQAELTIWTNSFGSWVDWETEQLIAGEQFTEVSHNQGGRILASKIQAELGNEYQVIFIASNMYQV</sequence>
<dbReference type="Proteomes" id="UP000549765">
    <property type="component" value="Unassembled WGS sequence"/>
</dbReference>
<accession>A0A7X6S366</accession>
<keyword evidence="2" id="KW-1185">Reference proteome</keyword>
<dbReference type="AlphaFoldDB" id="A0A7X6S366"/>
<evidence type="ECO:0000313" key="1">
    <source>
        <dbReference type="EMBL" id="NKZ23642.1"/>
    </source>
</evidence>
<comment type="caution">
    <text evidence="1">The sequence shown here is derived from an EMBL/GenBank/DDBJ whole genome shotgun (WGS) entry which is preliminary data.</text>
</comment>
<protein>
    <submittedName>
        <fullName evidence="1">Uncharacterized protein</fullName>
    </submittedName>
</protein>
<dbReference type="EMBL" id="JAAXPN010000001">
    <property type="protein sequence ID" value="NKZ23642.1"/>
    <property type="molecule type" value="Genomic_DNA"/>
</dbReference>
<proteinExistence type="predicted"/>